<comment type="caution">
    <text evidence="4">The sequence shown here is derived from an EMBL/GenBank/DDBJ whole genome shotgun (WGS) entry which is preliminary data.</text>
</comment>
<dbReference type="RefSeq" id="WP_385937330.1">
    <property type="nucleotide sequence ID" value="NZ_JBHSOZ010000002.1"/>
</dbReference>
<accession>A0ABW0YLL6</accession>
<feature type="region of interest" description="Disordered" evidence="1">
    <location>
        <begin position="27"/>
        <end position="58"/>
    </location>
</feature>
<organism evidence="4 5">
    <name type="scientific">Thalassorhabdus alkalitolerans</name>
    <dbReference type="NCBI Taxonomy" id="2282697"/>
    <lineage>
        <taxon>Bacteria</taxon>
        <taxon>Bacillati</taxon>
        <taxon>Bacillota</taxon>
        <taxon>Bacilli</taxon>
        <taxon>Bacillales</taxon>
        <taxon>Bacillaceae</taxon>
        <taxon>Thalassorhabdus</taxon>
    </lineage>
</organism>
<feature type="compositionally biased region" description="Polar residues" evidence="1">
    <location>
        <begin position="38"/>
        <end position="49"/>
    </location>
</feature>
<dbReference type="InterPro" id="IPR016599">
    <property type="entry name" value="UCP012569"/>
</dbReference>
<name>A0ABW0YLL6_9BACI</name>
<evidence type="ECO:0000313" key="4">
    <source>
        <dbReference type="EMBL" id="MFC5711298.1"/>
    </source>
</evidence>
<evidence type="ECO:0000256" key="1">
    <source>
        <dbReference type="SAM" id="MobiDB-lite"/>
    </source>
</evidence>
<feature type="domain" description="DUF4097" evidence="2">
    <location>
        <begin position="136"/>
        <end position="385"/>
    </location>
</feature>
<proteinExistence type="predicted"/>
<keyword evidence="5" id="KW-1185">Reference proteome</keyword>
<feature type="domain" description="YvlB/LiaX N-terminal" evidence="3">
    <location>
        <begin position="3"/>
        <end position="34"/>
    </location>
</feature>
<evidence type="ECO:0000313" key="5">
    <source>
        <dbReference type="Proteomes" id="UP001596142"/>
    </source>
</evidence>
<dbReference type="Pfam" id="PF13349">
    <property type="entry name" value="DUF4097"/>
    <property type="match status" value="1"/>
</dbReference>
<dbReference type="PIRSF" id="PIRSF012569">
    <property type="entry name" value="UCP012569"/>
    <property type="match status" value="1"/>
</dbReference>
<dbReference type="Proteomes" id="UP001596142">
    <property type="component" value="Unassembled WGS sequence"/>
</dbReference>
<dbReference type="EMBL" id="JBHSOZ010000002">
    <property type="protein sequence ID" value="MFC5711298.1"/>
    <property type="molecule type" value="Genomic_DNA"/>
</dbReference>
<reference evidence="5" key="1">
    <citation type="journal article" date="2019" name="Int. J. Syst. Evol. Microbiol.">
        <title>The Global Catalogue of Microorganisms (GCM) 10K type strain sequencing project: providing services to taxonomists for standard genome sequencing and annotation.</title>
        <authorList>
            <consortium name="The Broad Institute Genomics Platform"/>
            <consortium name="The Broad Institute Genome Sequencing Center for Infectious Disease"/>
            <person name="Wu L."/>
            <person name="Ma J."/>
        </authorList>
    </citation>
    <scope>NUCLEOTIDE SEQUENCE [LARGE SCALE GENOMIC DNA]</scope>
    <source>
        <strain evidence="5">CECT 7184</strain>
    </source>
</reference>
<dbReference type="InterPro" id="IPR053959">
    <property type="entry name" value="YvlB/LiaX_N"/>
</dbReference>
<evidence type="ECO:0000259" key="2">
    <source>
        <dbReference type="Pfam" id="PF13349"/>
    </source>
</evidence>
<sequence length="392" mass="44021">MEEERKMILKMVESGKISAEEGAKLLQALNQEEKKPESSTTNEENVTSATEKEKVKSITDHLSDLSTKVDWGEGNKRYNQWQKDKDKDKTEPGMKKFSDFIENTLQKIKELDLDFNFGSYVEVNHIFQHQNMFQSKIDVSLENGSLNIESWDEPHVRLETKAKVYKAKNPDEAREEFLKETDFEVAGEELHFHTKTKAIKVNGTLYLPKKDYASLQFYTFNGHFKGEKLKAQLLTAKVVNGSMIFNDVHAQAFKGETVSGPVTISGGTIDQCDVQTMHGTVELEALMKDVEAESLNGTISARLNIAEDTRANLAATTGSVFVTVPSTIRTDGILKTNIGNYNWTMPNVEVIEEKKDFVQKSITFVSNQSGSPRLRLEASTKTGSISLKNMEG</sequence>
<dbReference type="InterPro" id="IPR025164">
    <property type="entry name" value="Toastrack_DUF4097"/>
</dbReference>
<dbReference type="Pfam" id="PF22746">
    <property type="entry name" value="SHOCT-like_DUF2089-C"/>
    <property type="match status" value="1"/>
</dbReference>
<evidence type="ECO:0000259" key="3">
    <source>
        <dbReference type="Pfam" id="PF22746"/>
    </source>
</evidence>
<protein>
    <submittedName>
        <fullName evidence="4">DUF4097 domain-containing protein</fullName>
    </submittedName>
</protein>
<gene>
    <name evidence="4" type="ORF">ACFPU1_00735</name>
</gene>